<gene>
    <name evidence="2" type="ORF">NP165_06465</name>
</gene>
<name>A0ABY5LIX4_9VIBR</name>
<dbReference type="EMBL" id="CP102096">
    <property type="protein sequence ID" value="UUM31771.1"/>
    <property type="molecule type" value="Genomic_DNA"/>
</dbReference>
<keyword evidence="3" id="KW-1185">Reference proteome</keyword>
<proteinExistence type="predicted"/>
<dbReference type="Proteomes" id="UP001058602">
    <property type="component" value="Chromosome 1"/>
</dbReference>
<accession>A0ABY5LIX4</accession>
<feature type="signal peptide" evidence="1">
    <location>
        <begin position="1"/>
        <end position="21"/>
    </location>
</feature>
<evidence type="ECO:0000313" key="2">
    <source>
        <dbReference type="EMBL" id="UUM31771.1"/>
    </source>
</evidence>
<keyword evidence="1" id="KW-0732">Signal</keyword>
<organism evidence="2 3">
    <name type="scientific">Vibrio japonicus</name>
    <dbReference type="NCBI Taxonomy" id="1824638"/>
    <lineage>
        <taxon>Bacteria</taxon>
        <taxon>Pseudomonadati</taxon>
        <taxon>Pseudomonadota</taxon>
        <taxon>Gammaproteobacteria</taxon>
        <taxon>Vibrionales</taxon>
        <taxon>Vibrionaceae</taxon>
        <taxon>Vibrio</taxon>
    </lineage>
</organism>
<reference evidence="2" key="1">
    <citation type="submission" date="2022-07" db="EMBL/GenBank/DDBJ databases">
        <title>Complete genome of Vibrio japonicus strain JCM 31412T and phylogenomic assessment of the Nereis clade of the genus Vibrio.</title>
        <authorList>
            <person name="Shlafstein M.D."/>
            <person name="Emsley S.A."/>
            <person name="Ushijima B."/>
            <person name="Videau P."/>
            <person name="Saw J.H."/>
        </authorList>
    </citation>
    <scope>NUCLEOTIDE SEQUENCE</scope>
    <source>
        <strain evidence="2">JCM 31412</strain>
    </source>
</reference>
<dbReference type="RefSeq" id="WP_257085497.1">
    <property type="nucleotide sequence ID" value="NZ_CP102096.1"/>
</dbReference>
<feature type="chain" id="PRO_5046525760" description="Spore coat protein U domain-containing protein" evidence="1">
    <location>
        <begin position="22"/>
        <end position="166"/>
    </location>
</feature>
<sequence length="166" mass="17290">MKQLTVCAVLVSSTFAMQAYANSTSIQVRALNPSVCEISSNQLLLDLKNPSTQQTATANLTMKCNDFNGAKVTMISSQGGLEADDGIPDDYSLSYKATFTPTGLPSLEFTTPGGNGTNNLESSAMSYPGSLDLASGVAAVLEVTNVDTAPWAGGYSDTITMNITAN</sequence>
<evidence type="ECO:0000256" key="1">
    <source>
        <dbReference type="SAM" id="SignalP"/>
    </source>
</evidence>
<protein>
    <recommendedName>
        <fullName evidence="4">Spore coat protein U domain-containing protein</fullName>
    </recommendedName>
</protein>
<evidence type="ECO:0008006" key="4">
    <source>
        <dbReference type="Google" id="ProtNLM"/>
    </source>
</evidence>
<evidence type="ECO:0000313" key="3">
    <source>
        <dbReference type="Proteomes" id="UP001058602"/>
    </source>
</evidence>